<feature type="domain" description="Superoxide dismutase copper/zinc binding" evidence="3">
    <location>
        <begin position="52"/>
        <end position="183"/>
    </location>
</feature>
<dbReference type="InterPro" id="IPR018152">
    <property type="entry name" value="SOD_Cu/Zn_BS"/>
</dbReference>
<dbReference type="Pfam" id="PF00080">
    <property type="entry name" value="Sod_Cu"/>
    <property type="match status" value="1"/>
</dbReference>
<dbReference type="InterPro" id="IPR001424">
    <property type="entry name" value="SOD_Cu_Zn_dom"/>
</dbReference>
<evidence type="ECO:0000313" key="5">
    <source>
        <dbReference type="Proteomes" id="UP000243719"/>
    </source>
</evidence>
<dbReference type="RefSeq" id="WP_091910617.1">
    <property type="nucleotide sequence ID" value="NZ_FNLO01000010.1"/>
</dbReference>
<dbReference type="SUPFAM" id="SSF49329">
    <property type="entry name" value="Cu,Zn superoxide dismutase-like"/>
    <property type="match status" value="1"/>
</dbReference>
<organism evidence="4 5">
    <name type="scientific">Chitinasiproducens palmae</name>
    <dbReference type="NCBI Taxonomy" id="1770053"/>
    <lineage>
        <taxon>Bacteria</taxon>
        <taxon>Pseudomonadati</taxon>
        <taxon>Pseudomonadota</taxon>
        <taxon>Betaproteobacteria</taxon>
        <taxon>Burkholderiales</taxon>
        <taxon>Burkholderiaceae</taxon>
        <taxon>Chitinasiproducens</taxon>
    </lineage>
</organism>
<dbReference type="Proteomes" id="UP000243719">
    <property type="component" value="Unassembled WGS sequence"/>
</dbReference>
<accession>A0A1H2PTE7</accession>
<evidence type="ECO:0000256" key="2">
    <source>
        <dbReference type="SAM" id="SignalP"/>
    </source>
</evidence>
<dbReference type="EMBL" id="FNLO01000010">
    <property type="protein sequence ID" value="SDV49986.1"/>
    <property type="molecule type" value="Genomic_DNA"/>
</dbReference>
<dbReference type="CDD" id="cd00305">
    <property type="entry name" value="Cu-Zn_Superoxide_Dismutase"/>
    <property type="match status" value="1"/>
</dbReference>
<dbReference type="STRING" id="1770053.SAMN05216551_11028"/>
<evidence type="ECO:0000313" key="4">
    <source>
        <dbReference type="EMBL" id="SDV49986.1"/>
    </source>
</evidence>
<feature type="signal peptide" evidence="2">
    <location>
        <begin position="1"/>
        <end position="21"/>
    </location>
</feature>
<reference evidence="5" key="1">
    <citation type="submission" date="2016-09" db="EMBL/GenBank/DDBJ databases">
        <authorList>
            <person name="Varghese N."/>
            <person name="Submissions S."/>
        </authorList>
    </citation>
    <scope>NUCLEOTIDE SEQUENCE [LARGE SCALE GENOMIC DNA]</scope>
    <source>
        <strain evidence="5">JS23</strain>
    </source>
</reference>
<gene>
    <name evidence="4" type="ORF">SAMN05216551_11028</name>
</gene>
<keyword evidence="5" id="KW-1185">Reference proteome</keyword>
<dbReference type="GO" id="GO:0006801">
    <property type="term" value="P:superoxide metabolic process"/>
    <property type="evidence" value="ECO:0007669"/>
    <property type="project" value="InterPro"/>
</dbReference>
<dbReference type="InterPro" id="IPR024134">
    <property type="entry name" value="SOD_Cu/Zn_/chaperone"/>
</dbReference>
<keyword evidence="2" id="KW-0732">Signal</keyword>
<dbReference type="InterPro" id="IPR036423">
    <property type="entry name" value="SOD-like_Cu/Zn_dom_sf"/>
</dbReference>
<dbReference type="OrthoDB" id="5431326at2"/>
<dbReference type="Gene3D" id="2.60.40.200">
    <property type="entry name" value="Superoxide dismutase, copper/zinc binding domain"/>
    <property type="match status" value="1"/>
</dbReference>
<comment type="similarity">
    <text evidence="1">Belongs to the Cu-Zn superoxide dismutase family.</text>
</comment>
<sequence>MRFLPPALAAAALVLAVTAHAQTTAPQSGSPQTPPAQTLSSDLLVPGGKTVGKVMLIDAPKGVLVRIEAQGLPPGWHGMHFHEKGDCSDDKFMNSGGHVHGDAKLVHGLLNANATDSGDLPNLYVGPDGRATVELYSTLVSFDGATGRPALKTAGGRALVIHANPDDYTTQPIGGAGARIACAPLE</sequence>
<evidence type="ECO:0000259" key="3">
    <source>
        <dbReference type="Pfam" id="PF00080"/>
    </source>
</evidence>
<dbReference type="PROSITE" id="PS00087">
    <property type="entry name" value="SOD_CU_ZN_1"/>
    <property type="match status" value="1"/>
</dbReference>
<dbReference type="AlphaFoldDB" id="A0A1H2PTE7"/>
<dbReference type="GO" id="GO:0005507">
    <property type="term" value="F:copper ion binding"/>
    <property type="evidence" value="ECO:0007669"/>
    <property type="project" value="InterPro"/>
</dbReference>
<name>A0A1H2PTE7_9BURK</name>
<proteinExistence type="inferred from homology"/>
<dbReference type="PANTHER" id="PTHR10003">
    <property type="entry name" value="SUPEROXIDE DISMUTASE CU-ZN -RELATED"/>
    <property type="match status" value="1"/>
</dbReference>
<protein>
    <submittedName>
        <fullName evidence="4">Superoxide dismutase, Cu-Zn family</fullName>
    </submittedName>
</protein>
<evidence type="ECO:0000256" key="1">
    <source>
        <dbReference type="ARBA" id="ARBA00010457"/>
    </source>
</evidence>
<feature type="chain" id="PRO_5017217374" evidence="2">
    <location>
        <begin position="22"/>
        <end position="186"/>
    </location>
</feature>